<reference evidence="1" key="1">
    <citation type="submission" date="2007-10" db="EMBL/GenBank/DDBJ databases">
        <title>Complete sequence of Salinispora arenicola CNS-205.</title>
        <authorList>
            <consortium name="US DOE Joint Genome Institute"/>
            <person name="Copeland A."/>
            <person name="Lucas S."/>
            <person name="Lapidus A."/>
            <person name="Barry K."/>
            <person name="Glavina del Rio T."/>
            <person name="Dalin E."/>
            <person name="Tice H."/>
            <person name="Pitluck S."/>
            <person name="Foster B."/>
            <person name="Schmutz J."/>
            <person name="Larimer F."/>
            <person name="Land M."/>
            <person name="Hauser L."/>
            <person name="Kyrpides N."/>
            <person name="Ivanova N."/>
            <person name="Jensen P.R."/>
            <person name="Moore B.S."/>
            <person name="Penn K."/>
            <person name="Jenkins C."/>
            <person name="Udwary D."/>
            <person name="Xiang L."/>
            <person name="Gontang E."/>
            <person name="Richardson P."/>
        </authorList>
    </citation>
    <scope>NUCLEOTIDE SEQUENCE [LARGE SCALE GENOMIC DNA]</scope>
    <source>
        <strain evidence="1">CNS-205</strain>
    </source>
</reference>
<protein>
    <submittedName>
        <fullName evidence="1">Uncharacterized protein</fullName>
    </submittedName>
</protein>
<dbReference type="HOGENOM" id="CLU_2467177_0_0_11"/>
<evidence type="ECO:0000313" key="1">
    <source>
        <dbReference type="EMBL" id="ABV97819.1"/>
    </source>
</evidence>
<gene>
    <name evidence="1" type="ordered locus">Sare_1934</name>
</gene>
<accession>A8LYV6</accession>
<dbReference type="PATRIC" id="fig|391037.6.peg.1965"/>
<sequence length="88" mass="9912">MNVDLHYLDGLEGPSMAELAEIEAEMPLIEAEVEWLDAQITVLTVGFNEVTRQMVRRARRERLRAACTVLAARAARPRRHATSPDRVA</sequence>
<dbReference type="KEGG" id="saq:Sare_1934"/>
<name>A8LYV6_SALAI</name>
<dbReference type="OrthoDB" id="3830496at2"/>
<organism evidence="1">
    <name type="scientific">Salinispora arenicola (strain CNS-205)</name>
    <dbReference type="NCBI Taxonomy" id="391037"/>
    <lineage>
        <taxon>Bacteria</taxon>
        <taxon>Bacillati</taxon>
        <taxon>Actinomycetota</taxon>
        <taxon>Actinomycetes</taxon>
        <taxon>Micromonosporales</taxon>
        <taxon>Micromonosporaceae</taxon>
        <taxon>Salinispora</taxon>
    </lineage>
</organism>
<dbReference type="AlphaFoldDB" id="A8LYV6"/>
<dbReference type="EMBL" id="CP000850">
    <property type="protein sequence ID" value="ABV97819.1"/>
    <property type="molecule type" value="Genomic_DNA"/>
</dbReference>
<dbReference type="InterPro" id="IPR046251">
    <property type="entry name" value="DUF6284"/>
</dbReference>
<dbReference type="Pfam" id="PF19801">
    <property type="entry name" value="DUF6284"/>
    <property type="match status" value="1"/>
</dbReference>
<proteinExistence type="predicted"/>
<dbReference type="STRING" id="391037.Sare_1934"/>